<name>A0A0L0VG75_9BASI</name>
<evidence type="ECO:0000313" key="4">
    <source>
        <dbReference type="Proteomes" id="UP000054564"/>
    </source>
</evidence>
<dbReference type="AlphaFoldDB" id="A0A0L0VG75"/>
<dbReference type="Proteomes" id="UP000054564">
    <property type="component" value="Unassembled WGS sequence"/>
</dbReference>
<evidence type="ECO:0000256" key="1">
    <source>
        <dbReference type="SAM" id="MobiDB-lite"/>
    </source>
</evidence>
<gene>
    <name evidence="3" type="ORF">PSTG_08380</name>
</gene>
<accession>A0A0L0VG75</accession>
<dbReference type="EMBL" id="AJIL01000058">
    <property type="protein sequence ID" value="KNE98305.1"/>
    <property type="molecule type" value="Genomic_DNA"/>
</dbReference>
<sequence>MHIHCSCHKLALIVNAGLAELGIVAPPPPKMKEAKLGLFPFSDCMETIEEGDKEGEENKEENETKLDAGVHDVDDDGGVTSLASVSLLAGHDKSKRLRMRFGEAMLTDIISCKPVQHSDSE</sequence>
<evidence type="ECO:0000256" key="2">
    <source>
        <dbReference type="SAM" id="SignalP"/>
    </source>
</evidence>
<feature type="region of interest" description="Disordered" evidence="1">
    <location>
        <begin position="49"/>
        <end position="73"/>
    </location>
</feature>
<feature type="signal peptide" evidence="2">
    <location>
        <begin position="1"/>
        <end position="19"/>
    </location>
</feature>
<feature type="compositionally biased region" description="Basic and acidic residues" evidence="1">
    <location>
        <begin position="61"/>
        <end position="72"/>
    </location>
</feature>
<feature type="compositionally biased region" description="Acidic residues" evidence="1">
    <location>
        <begin position="49"/>
        <end position="60"/>
    </location>
</feature>
<evidence type="ECO:0000313" key="3">
    <source>
        <dbReference type="EMBL" id="KNE98305.1"/>
    </source>
</evidence>
<comment type="caution">
    <text evidence="3">The sequence shown here is derived from an EMBL/GenBank/DDBJ whole genome shotgun (WGS) entry which is preliminary data.</text>
</comment>
<reference evidence="4" key="1">
    <citation type="submission" date="2014-03" db="EMBL/GenBank/DDBJ databases">
        <title>The Genome Sequence of Puccinia striiformis f. sp. tritici PST-78.</title>
        <authorList>
            <consortium name="The Broad Institute Genome Sequencing Platform"/>
            <person name="Cuomo C."/>
            <person name="Hulbert S."/>
            <person name="Chen X."/>
            <person name="Walker B."/>
            <person name="Young S.K."/>
            <person name="Zeng Q."/>
            <person name="Gargeya S."/>
            <person name="Fitzgerald M."/>
            <person name="Haas B."/>
            <person name="Abouelleil A."/>
            <person name="Alvarado L."/>
            <person name="Arachchi H.M."/>
            <person name="Berlin A.M."/>
            <person name="Chapman S.B."/>
            <person name="Goldberg J."/>
            <person name="Griggs A."/>
            <person name="Gujja S."/>
            <person name="Hansen M."/>
            <person name="Howarth C."/>
            <person name="Imamovic A."/>
            <person name="Larimer J."/>
            <person name="McCowan C."/>
            <person name="Montmayeur A."/>
            <person name="Murphy C."/>
            <person name="Neiman D."/>
            <person name="Pearson M."/>
            <person name="Priest M."/>
            <person name="Roberts A."/>
            <person name="Saif S."/>
            <person name="Shea T."/>
            <person name="Sisk P."/>
            <person name="Sykes S."/>
            <person name="Wortman J."/>
            <person name="Nusbaum C."/>
            <person name="Birren B."/>
        </authorList>
    </citation>
    <scope>NUCLEOTIDE SEQUENCE [LARGE SCALE GENOMIC DNA]</scope>
    <source>
        <strain evidence="4">race PST-78</strain>
    </source>
</reference>
<proteinExistence type="predicted"/>
<dbReference type="OrthoDB" id="3378127at2759"/>
<feature type="chain" id="PRO_5005550305" evidence="2">
    <location>
        <begin position="20"/>
        <end position="121"/>
    </location>
</feature>
<organism evidence="3 4">
    <name type="scientific">Puccinia striiformis f. sp. tritici PST-78</name>
    <dbReference type="NCBI Taxonomy" id="1165861"/>
    <lineage>
        <taxon>Eukaryota</taxon>
        <taxon>Fungi</taxon>
        <taxon>Dikarya</taxon>
        <taxon>Basidiomycota</taxon>
        <taxon>Pucciniomycotina</taxon>
        <taxon>Pucciniomycetes</taxon>
        <taxon>Pucciniales</taxon>
        <taxon>Pucciniaceae</taxon>
        <taxon>Puccinia</taxon>
    </lineage>
</organism>
<keyword evidence="4" id="KW-1185">Reference proteome</keyword>
<protein>
    <submittedName>
        <fullName evidence="3">Uncharacterized protein</fullName>
    </submittedName>
</protein>
<keyword evidence="2" id="KW-0732">Signal</keyword>